<accession>A0ACB8WUQ7</accession>
<sequence>MDGFCALFGASGSRRPPRIWCCWKVFFLLSVFFHNYLGSLLDCPPTCTCSPTEIYCNKSDNSRFFPLLSSQGTGSAGNSSGSIEDLSQNITSIHIENWTGLQTLRDVDMELYTGLQRLTITRSNLHMIQARVFSKNPQLRYINLSKNPKLTELSWQIFEHLQLFELHLEDVVFACGCEIRWLQLWQQRGEAGLSGQQLYCADGYRKILLQDMNISSCDLPDISVSHSNLTVIEGDRVTAICNGSGSPLPEVDWPVNGLHSINAQEARVYDNNTIHSINITLVNVSRDDNNFLLTCTATNIVGVTNASVQLTVHWELIFYYFPPSIVRLKEPERRHDTCIEFTVRGSPHPTLRWFYKDKEITHTEYVRPDMDIYQDYIEGCLTFKNPTHHNNGNYTLEATNYLGVATTTVYGHFLDKPFDGKLGHSGACCKRESPFVMPGLNILTYHIRRQLFTLFLCMVDSIRKIHSIKCEPVTVQSGSWCRLVCILFPSVTPTAETHKPKEDAFGISIAVGLAGFACVMLVVLFLFINKYGRRSKFGMKASNCRIDNGGREHGPLGLNVPSLPQNLWEVLLEVGVEDLPDRGLGQTFPTDPSQYVWVCQIFISQQALNAAHAGTLMSNCFSSPPPPLTLGNSRVVEGPSPTQGAGFQSPGCCMESFATQAKPHCTGPSWTFLQVVSLLEGPVAVISGEEDSASPLHHVNHGIISPCTLDAGPDAVVIGMTRIPVIENPQYFRHGHNCNKPTTCKYRHLDGPTLNEGGAVRLQNVQHIKRRDIILKRELGEGAFGKVFLAECYNLSPTKDKMLVAVKTLKDPTLAARKDFQREAELLTNLQHEHIVKFYGVCVDGDPLIMVFEYMKHGDLNKFLRAHGPDAMILVDGQPLQTNGELGLSQMLHIASQIAAGMIYLASQHFVHRDLATRNCLVGNGLLVKIGDFGMSRDIYSTDYYRVGGHTMLPIRWMPPESIMYRKFTTESDVWSFGVILWEIFTYGKQPWFQLANNEVIECITQGRVLERPRLCPKEVYDIMLGCWQREPQQRLNIKDIQKMLFTLMKATPVYLDILG</sequence>
<dbReference type="Proteomes" id="UP000831701">
    <property type="component" value="Chromosome 6"/>
</dbReference>
<evidence type="ECO:0000313" key="2">
    <source>
        <dbReference type="Proteomes" id="UP000831701"/>
    </source>
</evidence>
<keyword evidence="2" id="KW-1185">Reference proteome</keyword>
<protein>
    <submittedName>
        <fullName evidence="1">Uncharacterized protein</fullName>
    </submittedName>
</protein>
<comment type="caution">
    <text evidence="1">The sequence shown here is derived from an EMBL/GenBank/DDBJ whole genome shotgun (WGS) entry which is preliminary data.</text>
</comment>
<name>A0ACB8WUQ7_9TELE</name>
<gene>
    <name evidence="1" type="ORF">L3Q82_024326</name>
</gene>
<dbReference type="EMBL" id="CM041536">
    <property type="protein sequence ID" value="KAI3371772.1"/>
    <property type="molecule type" value="Genomic_DNA"/>
</dbReference>
<proteinExistence type="predicted"/>
<organism evidence="1 2">
    <name type="scientific">Scortum barcoo</name>
    <name type="common">barcoo grunter</name>
    <dbReference type="NCBI Taxonomy" id="214431"/>
    <lineage>
        <taxon>Eukaryota</taxon>
        <taxon>Metazoa</taxon>
        <taxon>Chordata</taxon>
        <taxon>Craniata</taxon>
        <taxon>Vertebrata</taxon>
        <taxon>Euteleostomi</taxon>
        <taxon>Actinopterygii</taxon>
        <taxon>Neopterygii</taxon>
        <taxon>Teleostei</taxon>
        <taxon>Neoteleostei</taxon>
        <taxon>Acanthomorphata</taxon>
        <taxon>Eupercaria</taxon>
        <taxon>Centrarchiformes</taxon>
        <taxon>Terapontoidei</taxon>
        <taxon>Terapontidae</taxon>
        <taxon>Scortum</taxon>
    </lineage>
</organism>
<evidence type="ECO:0000313" key="1">
    <source>
        <dbReference type="EMBL" id="KAI3371772.1"/>
    </source>
</evidence>
<reference evidence="1" key="1">
    <citation type="submission" date="2022-04" db="EMBL/GenBank/DDBJ databases">
        <title>Jade perch genome.</title>
        <authorList>
            <person name="Chao B."/>
        </authorList>
    </citation>
    <scope>NUCLEOTIDE SEQUENCE</scope>
    <source>
        <strain evidence="1">CB-2022</strain>
    </source>
</reference>